<dbReference type="Proteomes" id="UP000077519">
    <property type="component" value="Unassembled WGS sequence"/>
</dbReference>
<name>A0A177YEN0_9NOCA</name>
<protein>
    <submittedName>
        <fullName evidence="1">Uncharacterized protein</fullName>
    </submittedName>
</protein>
<dbReference type="AlphaFoldDB" id="A0A177YEN0"/>
<proteinExistence type="predicted"/>
<sequence>MEVVGILTVDDRLDCVAYRAHECVRCGIALEQSASAPEAEVFENESEAVGQFTAVVEELRCRGPQDRLVRARPHDVRIGHLLDIGEDSQQSGGVGVVPQLVG</sequence>
<evidence type="ECO:0000313" key="2">
    <source>
        <dbReference type="Proteomes" id="UP000077519"/>
    </source>
</evidence>
<keyword evidence="2" id="KW-1185">Reference proteome</keyword>
<reference evidence="1 2" key="1">
    <citation type="submission" date="2016-03" db="EMBL/GenBank/DDBJ databases">
        <title>Genome sequence of Rhodococcus kyotonensis KB10.</title>
        <authorList>
            <person name="Jeong H."/>
            <person name="Hong C.E."/>
            <person name="Jo S.H."/>
            <person name="Park J.M."/>
        </authorList>
    </citation>
    <scope>NUCLEOTIDE SEQUENCE [LARGE SCALE GENOMIC DNA]</scope>
    <source>
        <strain evidence="1 2">KB10</strain>
    </source>
</reference>
<comment type="caution">
    <text evidence="1">The sequence shown here is derived from an EMBL/GenBank/DDBJ whole genome shotgun (WGS) entry which is preliminary data.</text>
</comment>
<organism evidence="1 2">
    <name type="scientific">Rhodococcoides kyotonense</name>
    <dbReference type="NCBI Taxonomy" id="398843"/>
    <lineage>
        <taxon>Bacteria</taxon>
        <taxon>Bacillati</taxon>
        <taxon>Actinomycetota</taxon>
        <taxon>Actinomycetes</taxon>
        <taxon>Mycobacteriales</taxon>
        <taxon>Nocardiaceae</taxon>
        <taxon>Rhodococcoides</taxon>
    </lineage>
</organism>
<dbReference type="EMBL" id="LVHI01000013">
    <property type="protein sequence ID" value="OAK54004.1"/>
    <property type="molecule type" value="Genomic_DNA"/>
</dbReference>
<gene>
    <name evidence="1" type="ORF">A3K89_21085</name>
</gene>
<evidence type="ECO:0000313" key="1">
    <source>
        <dbReference type="EMBL" id="OAK54004.1"/>
    </source>
</evidence>
<accession>A0A177YEN0</accession>